<keyword evidence="2" id="KW-0456">Lyase</keyword>
<dbReference type="Pfam" id="PF02602">
    <property type="entry name" value="HEM4"/>
    <property type="match status" value="1"/>
</dbReference>
<evidence type="ECO:0000313" key="2">
    <source>
        <dbReference type="EMBL" id="MBB4172608.1"/>
    </source>
</evidence>
<comment type="caution">
    <text evidence="2">The sequence shown here is derived from an EMBL/GenBank/DDBJ whole genome shotgun (WGS) entry which is preliminary data.</text>
</comment>
<sequence length="234" mass="25472">MIDRSLLLTRPEKAARRFVAELDQRCLVSVDICYSPVLDIVPTRSPIDLTGYHSVIFTSGNAVALVPEVTGMNAFCVGPGTAEQASSRGWNVSYTAQDADDLVKAMMRFRPDGPILHIAGAHRRGEVAERLRDTGLTVDVVTVYDQQPLQLNAQAKAMLDGERPVILPLFSPRSAEQFLSQAERLANVHVIAISDAVARLIIGKPVSAVETAPLPNGTAMRQMVEMVLRRDSLA</sequence>
<proteinExistence type="predicted"/>
<keyword evidence="3" id="KW-1185">Reference proteome</keyword>
<evidence type="ECO:0000259" key="1">
    <source>
        <dbReference type="Pfam" id="PF02602"/>
    </source>
</evidence>
<dbReference type="GO" id="GO:0033014">
    <property type="term" value="P:tetrapyrrole biosynthetic process"/>
    <property type="evidence" value="ECO:0007669"/>
    <property type="project" value="InterPro"/>
</dbReference>
<dbReference type="RefSeq" id="WP_025055305.1">
    <property type="nucleotide sequence ID" value="NZ_JACIFU010000001.1"/>
</dbReference>
<dbReference type="EC" id="4.2.1.75" evidence="2"/>
<dbReference type="OrthoDB" id="7204250at2"/>
<dbReference type="Gene3D" id="3.40.50.10090">
    <property type="match status" value="2"/>
</dbReference>
<gene>
    <name evidence="2" type="ORF">GGR93_000369</name>
</gene>
<dbReference type="Proteomes" id="UP000565745">
    <property type="component" value="Unassembled WGS sequence"/>
</dbReference>
<dbReference type="InterPro" id="IPR003754">
    <property type="entry name" value="4pyrrol_synth_uPrphyn_synth"/>
</dbReference>
<dbReference type="EMBL" id="JACIFU010000001">
    <property type="protein sequence ID" value="MBB4172608.1"/>
    <property type="molecule type" value="Genomic_DNA"/>
</dbReference>
<name>A0A7W6M5S4_9RHOB</name>
<dbReference type="InterPro" id="IPR036108">
    <property type="entry name" value="4pyrrol_syn_uPrphyn_synt_sf"/>
</dbReference>
<reference evidence="2 3" key="1">
    <citation type="submission" date="2020-08" db="EMBL/GenBank/DDBJ databases">
        <title>Genomic Encyclopedia of Type Strains, Phase IV (KMG-IV): sequencing the most valuable type-strain genomes for metagenomic binning, comparative biology and taxonomic classification.</title>
        <authorList>
            <person name="Goeker M."/>
        </authorList>
    </citation>
    <scope>NUCLEOTIDE SEQUENCE [LARGE SCALE GENOMIC DNA]</scope>
    <source>
        <strain evidence="2 3">DSM 101015</strain>
    </source>
</reference>
<organism evidence="2 3">
    <name type="scientific">Sulfitobacter noctilucicola</name>
    <dbReference type="NCBI Taxonomy" id="1342301"/>
    <lineage>
        <taxon>Bacteria</taxon>
        <taxon>Pseudomonadati</taxon>
        <taxon>Pseudomonadota</taxon>
        <taxon>Alphaproteobacteria</taxon>
        <taxon>Rhodobacterales</taxon>
        <taxon>Roseobacteraceae</taxon>
        <taxon>Sulfitobacter</taxon>
    </lineage>
</organism>
<feature type="domain" description="Tetrapyrrole biosynthesis uroporphyrinogen III synthase" evidence="1">
    <location>
        <begin position="35"/>
        <end position="212"/>
    </location>
</feature>
<evidence type="ECO:0000313" key="3">
    <source>
        <dbReference type="Proteomes" id="UP000565745"/>
    </source>
</evidence>
<dbReference type="CDD" id="cd06578">
    <property type="entry name" value="HemD"/>
    <property type="match status" value="1"/>
</dbReference>
<dbReference type="GO" id="GO:0004852">
    <property type="term" value="F:uroporphyrinogen-III synthase activity"/>
    <property type="evidence" value="ECO:0007669"/>
    <property type="project" value="UniProtKB-EC"/>
</dbReference>
<dbReference type="SUPFAM" id="SSF69618">
    <property type="entry name" value="HemD-like"/>
    <property type="match status" value="1"/>
</dbReference>
<dbReference type="AlphaFoldDB" id="A0A7W6M5S4"/>
<protein>
    <submittedName>
        <fullName evidence="2">Uroporphyrinogen-III synthase</fullName>
        <ecNumber evidence="2">4.2.1.75</ecNumber>
    </submittedName>
</protein>
<accession>A0A7W6M5S4</accession>